<dbReference type="InterPro" id="IPR012899">
    <property type="entry name" value="LTXXQ"/>
</dbReference>
<evidence type="ECO:0000313" key="2">
    <source>
        <dbReference type="EMBL" id="MBZ6075747.1"/>
    </source>
</evidence>
<comment type="caution">
    <text evidence="2">The sequence shown here is derived from an EMBL/GenBank/DDBJ whole genome shotgun (WGS) entry which is preliminary data.</text>
</comment>
<organism evidence="2 3">
    <name type="scientific">Microvirga puerhi</name>
    <dbReference type="NCBI Taxonomy" id="2876078"/>
    <lineage>
        <taxon>Bacteria</taxon>
        <taxon>Pseudomonadati</taxon>
        <taxon>Pseudomonadota</taxon>
        <taxon>Alphaproteobacteria</taxon>
        <taxon>Hyphomicrobiales</taxon>
        <taxon>Methylobacteriaceae</taxon>
        <taxon>Microvirga</taxon>
    </lineage>
</organism>
<feature type="signal peptide" evidence="1">
    <location>
        <begin position="1"/>
        <end position="22"/>
    </location>
</feature>
<dbReference type="EMBL" id="JAIRBM010000003">
    <property type="protein sequence ID" value="MBZ6075747.1"/>
    <property type="molecule type" value="Genomic_DNA"/>
</dbReference>
<gene>
    <name evidence="2" type="ORF">K9B37_05530</name>
</gene>
<protein>
    <submittedName>
        <fullName evidence="2">Spy/CpxP family protein refolding chaperone</fullName>
    </submittedName>
</protein>
<feature type="chain" id="PRO_5046308617" evidence="1">
    <location>
        <begin position="23"/>
        <end position="176"/>
    </location>
</feature>
<evidence type="ECO:0000313" key="3">
    <source>
        <dbReference type="Proteomes" id="UP000704176"/>
    </source>
</evidence>
<accession>A0ABS7VL74</accession>
<keyword evidence="1" id="KW-0732">Signal</keyword>
<reference evidence="2 3" key="1">
    <citation type="submission" date="2021-09" db="EMBL/GenBank/DDBJ databases">
        <title>The complete genome sequence of a new microorganism.</title>
        <authorList>
            <person name="Zi Z."/>
        </authorList>
    </citation>
    <scope>NUCLEOTIDE SEQUENCE [LARGE SCALE GENOMIC DNA]</scope>
    <source>
        <strain evidence="2 3">WGZ8</strain>
    </source>
</reference>
<name>A0ABS7VL74_9HYPH</name>
<dbReference type="Proteomes" id="UP000704176">
    <property type="component" value="Unassembled WGS sequence"/>
</dbReference>
<dbReference type="Pfam" id="PF07813">
    <property type="entry name" value="LTXXQ"/>
    <property type="match status" value="1"/>
</dbReference>
<proteinExistence type="predicted"/>
<keyword evidence="3" id="KW-1185">Reference proteome</keyword>
<dbReference type="RefSeq" id="WP_224311911.1">
    <property type="nucleotide sequence ID" value="NZ_JAIRBM010000003.1"/>
</dbReference>
<evidence type="ECO:0000256" key="1">
    <source>
        <dbReference type="SAM" id="SignalP"/>
    </source>
</evidence>
<sequence length="176" mass="19719">MRKGMIGIVAALLVGGAPVARAQQTPAAPGSMPDNGGLSQPEFKMLTDLRVGVIKAALQLTPEQEKLWPAVEEAIRARAETRYRRLAALDARMGQWREIDPVQFYRQRADVLAERAAGLKKLADAWQPLYQSLTPDQKTRLRLVTVRALEGFRTALDNRRMDADDEEDIELWISPQ</sequence>